<accession>A0A8X7RTX8</accession>
<name>A0A8X7RTX8_BRACI</name>
<evidence type="ECO:0000313" key="1">
    <source>
        <dbReference type="EMBL" id="KAG2292900.1"/>
    </source>
</evidence>
<proteinExistence type="predicted"/>
<keyword evidence="2" id="KW-1185">Reference proteome</keyword>
<protein>
    <submittedName>
        <fullName evidence="1">Uncharacterized protein</fullName>
    </submittedName>
</protein>
<organism evidence="1 2">
    <name type="scientific">Brassica carinata</name>
    <name type="common">Ethiopian mustard</name>
    <name type="synonym">Abyssinian cabbage</name>
    <dbReference type="NCBI Taxonomy" id="52824"/>
    <lineage>
        <taxon>Eukaryota</taxon>
        <taxon>Viridiplantae</taxon>
        <taxon>Streptophyta</taxon>
        <taxon>Embryophyta</taxon>
        <taxon>Tracheophyta</taxon>
        <taxon>Spermatophyta</taxon>
        <taxon>Magnoliopsida</taxon>
        <taxon>eudicotyledons</taxon>
        <taxon>Gunneridae</taxon>
        <taxon>Pentapetalae</taxon>
        <taxon>rosids</taxon>
        <taxon>malvids</taxon>
        <taxon>Brassicales</taxon>
        <taxon>Brassicaceae</taxon>
        <taxon>Brassiceae</taxon>
        <taxon>Brassica</taxon>
    </lineage>
</organism>
<sequence length="89" mass="10266">MVEYGRPELWMMVQGVGTNLINECIGWYEPIIFVVWVKSQGRPEDGLGTMPIRQKGLVCMSRERPDAYPYPFKDFSKVTYVCGDGWLND</sequence>
<reference evidence="1 2" key="1">
    <citation type="submission" date="2020-02" db="EMBL/GenBank/DDBJ databases">
        <authorList>
            <person name="Ma Q."/>
            <person name="Huang Y."/>
            <person name="Song X."/>
            <person name="Pei D."/>
        </authorList>
    </citation>
    <scope>NUCLEOTIDE SEQUENCE [LARGE SCALE GENOMIC DNA]</scope>
    <source>
        <strain evidence="1">Sxm20200214</strain>
        <tissue evidence="1">Leaf</tissue>
    </source>
</reference>
<dbReference type="OrthoDB" id="10486708at2759"/>
<dbReference type="AlphaFoldDB" id="A0A8X7RTX8"/>
<dbReference type="EMBL" id="JAAMPC010000009">
    <property type="protein sequence ID" value="KAG2292900.1"/>
    <property type="molecule type" value="Genomic_DNA"/>
</dbReference>
<dbReference type="Proteomes" id="UP000886595">
    <property type="component" value="Unassembled WGS sequence"/>
</dbReference>
<comment type="caution">
    <text evidence="1">The sequence shown here is derived from an EMBL/GenBank/DDBJ whole genome shotgun (WGS) entry which is preliminary data.</text>
</comment>
<evidence type="ECO:0000313" key="2">
    <source>
        <dbReference type="Proteomes" id="UP000886595"/>
    </source>
</evidence>
<gene>
    <name evidence="1" type="ORF">Bca52824_039569</name>
</gene>